<proteinExistence type="predicted"/>
<name>A0ACC0DK88_9PEZI</name>
<evidence type="ECO:0000313" key="1">
    <source>
        <dbReference type="EMBL" id="KAI6093003.1"/>
    </source>
</evidence>
<gene>
    <name evidence="1" type="ORF">F4821DRAFT_114368</name>
</gene>
<dbReference type="Proteomes" id="UP001497680">
    <property type="component" value="Unassembled WGS sequence"/>
</dbReference>
<protein>
    <submittedName>
        <fullName evidence="1">Uncharacterized protein</fullName>
    </submittedName>
</protein>
<organism evidence="1 2">
    <name type="scientific">Hypoxylon rubiginosum</name>
    <dbReference type="NCBI Taxonomy" id="110542"/>
    <lineage>
        <taxon>Eukaryota</taxon>
        <taxon>Fungi</taxon>
        <taxon>Dikarya</taxon>
        <taxon>Ascomycota</taxon>
        <taxon>Pezizomycotina</taxon>
        <taxon>Sordariomycetes</taxon>
        <taxon>Xylariomycetidae</taxon>
        <taxon>Xylariales</taxon>
        <taxon>Hypoxylaceae</taxon>
        <taxon>Hypoxylon</taxon>
    </lineage>
</organism>
<reference evidence="1 2" key="1">
    <citation type="journal article" date="2022" name="New Phytol.">
        <title>Ecological generalism drives hyperdiversity of secondary metabolite gene clusters in xylarialean endophytes.</title>
        <authorList>
            <person name="Franco M.E.E."/>
            <person name="Wisecaver J.H."/>
            <person name="Arnold A.E."/>
            <person name="Ju Y.M."/>
            <person name="Slot J.C."/>
            <person name="Ahrendt S."/>
            <person name="Moore L.P."/>
            <person name="Eastman K.E."/>
            <person name="Scott K."/>
            <person name="Konkel Z."/>
            <person name="Mondo S.J."/>
            <person name="Kuo A."/>
            <person name="Hayes R.D."/>
            <person name="Haridas S."/>
            <person name="Andreopoulos B."/>
            <person name="Riley R."/>
            <person name="LaButti K."/>
            <person name="Pangilinan J."/>
            <person name="Lipzen A."/>
            <person name="Amirebrahimi M."/>
            <person name="Yan J."/>
            <person name="Adam C."/>
            <person name="Keymanesh K."/>
            <person name="Ng V."/>
            <person name="Louie K."/>
            <person name="Northen T."/>
            <person name="Drula E."/>
            <person name="Henrissat B."/>
            <person name="Hsieh H.M."/>
            <person name="Youens-Clark K."/>
            <person name="Lutzoni F."/>
            <person name="Miadlikowska J."/>
            <person name="Eastwood D.C."/>
            <person name="Hamelin R.C."/>
            <person name="Grigoriev I.V."/>
            <person name="U'Ren J.M."/>
        </authorList>
    </citation>
    <scope>NUCLEOTIDE SEQUENCE [LARGE SCALE GENOMIC DNA]</scope>
    <source>
        <strain evidence="1 2">ER1909</strain>
    </source>
</reference>
<evidence type="ECO:0000313" key="2">
    <source>
        <dbReference type="Proteomes" id="UP001497680"/>
    </source>
</evidence>
<dbReference type="EMBL" id="MU394282">
    <property type="protein sequence ID" value="KAI6093003.1"/>
    <property type="molecule type" value="Genomic_DNA"/>
</dbReference>
<comment type="caution">
    <text evidence="1">The sequence shown here is derived from an EMBL/GenBank/DDBJ whole genome shotgun (WGS) entry which is preliminary data.</text>
</comment>
<sequence length="982" mass="107009">MDSNRNHKESRERLYTRAPSRTSTASSANMSATKSANSSSSHLREASHSGSHPAHKYHHSHCSGSVGSSRPISRLSGDPGDELREPVTATSSLLQEKLQQERKLESERQAGRGGSDLSASTSDVREDEVKSSPIKRSATAMGRREKSDESDDTFVVRDTGMGMRQMEETMSNLHKQNWDLKVQLFHRKKQQLILESKNETLEARNKEIMDLQDTMISSLQEKDETHKKLCEEIEEKNKALGEAVSLIIKLEARVDELLREREMVRQVEADEAYDQDDLDAEPGADVVASMGNLNIPQLTENAKKLGRMPSFLSDRGGETENLRNVVLRGQNNVVCMRKVSESSVDPSEINRFASPLSVLSESSFVSIYGPKESREKVGFRQAGDVAGMDGSYVARSATPGRKTSKESWDGQKDTPSQMTTATPGGGAKLSTRMRSINNMLDMDSPLQKLERLEQTGVNDDSYDQHIPPNRSRGAATPTPRSVNAPQQGKSKHEKREALQKVMTNYPTHRDFANSHAFPPTPDTVSSSTLRKHQNFTSSQDSLMRQAVTGQGEGVPAIPDRPRTATREPGYQTFQGQTYTTNYPSRAPVPLTNMNVHAFSNISQLAQSLPRRPHSAAETTSSRARADSIGSDSGSDGGADAHSEVDSFDYWIKESMKPNRHETISSDQRRGGRAPSPDLFSFPGDAQGWETDVMFGALRGNGYHGSPVPELKRDPLDEMASSLQMQQAEMYDSPMQGTAPPTPDRRSSLHARTGSTSVAPSGGKLRKHPVRGGSTGWIDTRGRSNSIDSGIQVSSSNRTQRQQPEAIAIPGKRNHYPPISGQTSKGRGLGLNTFFKRSGSESYSVPSSATDATFTIPTSNQLPPVVPTIPYVAALGRSSVPPPAAMPWMMRPPAAEENFASATPPPIMRNRGPSLLAGHGGVELVEPGTPPQQMAEMATPTTPTTVIPPQGGNTSTTPAGAQSGARRKWLGLGRLGSMKNRND</sequence>
<accession>A0ACC0DK88</accession>
<keyword evidence="2" id="KW-1185">Reference proteome</keyword>